<name>A0A914YB97_9BILA</name>
<evidence type="ECO:0000313" key="3">
    <source>
        <dbReference type="WBParaSite" id="PSU_v2.g16556.t1"/>
    </source>
</evidence>
<protein>
    <submittedName>
        <fullName evidence="3">Uncharacterized protein</fullName>
    </submittedName>
</protein>
<dbReference type="Proteomes" id="UP000887577">
    <property type="component" value="Unplaced"/>
</dbReference>
<dbReference type="AlphaFoldDB" id="A0A914YB97"/>
<dbReference type="WBParaSite" id="PSU_v2.g16556.t1">
    <property type="protein sequence ID" value="PSU_v2.g16556.t1"/>
    <property type="gene ID" value="PSU_v2.g16556"/>
</dbReference>
<reference evidence="3" key="1">
    <citation type="submission" date="2022-11" db="UniProtKB">
        <authorList>
            <consortium name="WormBaseParasite"/>
        </authorList>
    </citation>
    <scope>IDENTIFICATION</scope>
</reference>
<sequence>MVAEQKEAQMKKTFAKLMINDTENNDFSALILNEIELKVAEFKAKEAQTWKAYTDLINYLRNDPFYSRLKDPTELGTREHGVKFLTSVIISSCLIQQNIPPTYPPPHSTYQQSSPPNSSFSCSPADLFRYRFEEARQIMNNFAGFHIAQQAIILSQIAYATGNWTLEQKQQYDNAHLNHHFTTTGTSCSPFPDVSMIRHLLQPVFPPPLPSNPFKNNPVPRGFLTNALAQQSLKSSHTVASQDSYVKTFTSAGFPNQTSASHQPPLNQHSNFNVLSTSQNSTVNADTHSTNKPTSSANFFPSLISAQTDGKETGAAYEMTNTSKTVNEAFRLAFEHWRGISADTPEVNF</sequence>
<feature type="region of interest" description="Disordered" evidence="1">
    <location>
        <begin position="281"/>
        <end position="300"/>
    </location>
</feature>
<organism evidence="2 3">
    <name type="scientific">Panagrolaimus superbus</name>
    <dbReference type="NCBI Taxonomy" id="310955"/>
    <lineage>
        <taxon>Eukaryota</taxon>
        <taxon>Metazoa</taxon>
        <taxon>Ecdysozoa</taxon>
        <taxon>Nematoda</taxon>
        <taxon>Chromadorea</taxon>
        <taxon>Rhabditida</taxon>
        <taxon>Tylenchina</taxon>
        <taxon>Panagrolaimomorpha</taxon>
        <taxon>Panagrolaimoidea</taxon>
        <taxon>Panagrolaimidae</taxon>
        <taxon>Panagrolaimus</taxon>
    </lineage>
</organism>
<accession>A0A914YB97</accession>
<proteinExistence type="predicted"/>
<evidence type="ECO:0000256" key="1">
    <source>
        <dbReference type="SAM" id="MobiDB-lite"/>
    </source>
</evidence>
<keyword evidence="2" id="KW-1185">Reference proteome</keyword>
<evidence type="ECO:0000313" key="2">
    <source>
        <dbReference type="Proteomes" id="UP000887577"/>
    </source>
</evidence>